<dbReference type="AlphaFoldDB" id="A0A9N9JZI4"/>
<gene>
    <name evidence="2" type="ORF">DERYTH_LOCUS23957</name>
</gene>
<dbReference type="EMBL" id="CAJVPY010038256">
    <property type="protein sequence ID" value="CAG8803756.1"/>
    <property type="molecule type" value="Genomic_DNA"/>
</dbReference>
<dbReference type="PANTHER" id="PTHR31669">
    <property type="entry name" value="PROTEIN FAR1-RELATED SEQUENCE 10-RELATED"/>
    <property type="match status" value="1"/>
</dbReference>
<dbReference type="Pfam" id="PF10551">
    <property type="entry name" value="MULE"/>
    <property type="match status" value="1"/>
</dbReference>
<organism evidence="2 3">
    <name type="scientific">Dentiscutata erythropus</name>
    <dbReference type="NCBI Taxonomy" id="1348616"/>
    <lineage>
        <taxon>Eukaryota</taxon>
        <taxon>Fungi</taxon>
        <taxon>Fungi incertae sedis</taxon>
        <taxon>Mucoromycota</taxon>
        <taxon>Glomeromycotina</taxon>
        <taxon>Glomeromycetes</taxon>
        <taxon>Diversisporales</taxon>
        <taxon>Gigasporaceae</taxon>
        <taxon>Dentiscutata</taxon>
    </lineage>
</organism>
<comment type="caution">
    <text evidence="2">The sequence shown here is derived from an EMBL/GenBank/DDBJ whole genome shotgun (WGS) entry which is preliminary data.</text>
</comment>
<dbReference type="GO" id="GO:0006355">
    <property type="term" value="P:regulation of DNA-templated transcription"/>
    <property type="evidence" value="ECO:0007669"/>
    <property type="project" value="InterPro"/>
</dbReference>
<evidence type="ECO:0000313" key="2">
    <source>
        <dbReference type="EMBL" id="CAG8803756.1"/>
    </source>
</evidence>
<reference evidence="2" key="1">
    <citation type="submission" date="2021-06" db="EMBL/GenBank/DDBJ databases">
        <authorList>
            <person name="Kallberg Y."/>
            <person name="Tangrot J."/>
            <person name="Rosling A."/>
        </authorList>
    </citation>
    <scope>NUCLEOTIDE SEQUENCE</scope>
    <source>
        <strain evidence="2">MA453B</strain>
    </source>
</reference>
<proteinExistence type="predicted"/>
<feature type="domain" description="MULE transposase" evidence="1">
    <location>
        <begin position="151"/>
        <end position="227"/>
    </location>
</feature>
<name>A0A9N9JZI4_9GLOM</name>
<dbReference type="OrthoDB" id="128308at2759"/>
<evidence type="ECO:0000259" key="1">
    <source>
        <dbReference type="Pfam" id="PF10551"/>
    </source>
</evidence>
<feature type="non-terminal residue" evidence="2">
    <location>
        <position position="1"/>
    </location>
</feature>
<keyword evidence="3" id="KW-1185">Reference proteome</keyword>
<dbReference type="InterPro" id="IPR018289">
    <property type="entry name" value="MULE_transposase_dom"/>
</dbReference>
<accession>A0A9N9JZI4</accession>
<sequence length="482" mass="57111">AGYSEKKEYYSDEDDQNIKERNRASQRCGCPFYICASLNDNNEDVKQKIELLRRAGVDVPTIRSILNEEFGTHVTWMYNDIYNFVYQLESSNSGKKEFEAEEFINVLEQIKNNNDEFQYYTYINDDTRRLERIIWMFPEQRINYSRFYDIVIYDNTYKTNRFHMPFGVFTGVNNYGYSICFAGALMINETEENFIWVFNNFLKMVNQNAPLVILTDDDRAMANAYTKILKPLAFVKDFYKCLGELDISDFLTQWEILKALYPPASSYLLRMETTKEKWAACYNLDTFMADMNTTQRGESMNNMLKGYLDASTSLITFLNAFQSALEVQKEKTEFTIYRQNNYNILYKTTNPHEFQCASILTSYSYKKTQEQLLQSSNYKFNQLKKFSLYKGMNEKQMDELHIFRTATQLNLTELPLSIFYERWRKDPSEEKLIKNYITFTTSTTGSSNIPNSNLQQLQQLSNNEFDNYEYMLTRLLQKVKRF</sequence>
<dbReference type="Proteomes" id="UP000789405">
    <property type="component" value="Unassembled WGS sequence"/>
</dbReference>
<dbReference type="InterPro" id="IPR031052">
    <property type="entry name" value="FHY3/FAR1"/>
</dbReference>
<feature type="non-terminal residue" evidence="2">
    <location>
        <position position="482"/>
    </location>
</feature>
<dbReference type="PANTHER" id="PTHR31669:SF251">
    <property type="entry name" value="PROTEIN FAR1-RELATED SEQUENCE"/>
    <property type="match status" value="1"/>
</dbReference>
<evidence type="ECO:0000313" key="3">
    <source>
        <dbReference type="Proteomes" id="UP000789405"/>
    </source>
</evidence>
<protein>
    <submittedName>
        <fullName evidence="2">12076_t:CDS:1</fullName>
    </submittedName>
</protein>